<sequence>SNKVVVSATTFSSNLLLNVVPATFILHRDIAEVAFITTVKSRRKIGNMWTLDERVRELSKATWSGRNGSPFH</sequence>
<dbReference type="Proteomes" id="UP000265520">
    <property type="component" value="Unassembled WGS sequence"/>
</dbReference>
<name>A0A392QTU9_9FABA</name>
<proteinExistence type="predicted"/>
<protein>
    <submittedName>
        <fullName evidence="1">Uncharacterized protein</fullName>
    </submittedName>
</protein>
<comment type="caution">
    <text evidence="1">The sequence shown here is derived from an EMBL/GenBank/DDBJ whole genome shotgun (WGS) entry which is preliminary data.</text>
</comment>
<dbReference type="EMBL" id="LXQA010156403">
    <property type="protein sequence ID" value="MCI26956.1"/>
    <property type="molecule type" value="Genomic_DNA"/>
</dbReference>
<evidence type="ECO:0000313" key="1">
    <source>
        <dbReference type="EMBL" id="MCI26956.1"/>
    </source>
</evidence>
<accession>A0A392QTU9</accession>
<dbReference type="AlphaFoldDB" id="A0A392QTU9"/>
<organism evidence="1 2">
    <name type="scientific">Trifolium medium</name>
    <dbReference type="NCBI Taxonomy" id="97028"/>
    <lineage>
        <taxon>Eukaryota</taxon>
        <taxon>Viridiplantae</taxon>
        <taxon>Streptophyta</taxon>
        <taxon>Embryophyta</taxon>
        <taxon>Tracheophyta</taxon>
        <taxon>Spermatophyta</taxon>
        <taxon>Magnoliopsida</taxon>
        <taxon>eudicotyledons</taxon>
        <taxon>Gunneridae</taxon>
        <taxon>Pentapetalae</taxon>
        <taxon>rosids</taxon>
        <taxon>fabids</taxon>
        <taxon>Fabales</taxon>
        <taxon>Fabaceae</taxon>
        <taxon>Papilionoideae</taxon>
        <taxon>50 kb inversion clade</taxon>
        <taxon>NPAAA clade</taxon>
        <taxon>Hologalegina</taxon>
        <taxon>IRL clade</taxon>
        <taxon>Trifolieae</taxon>
        <taxon>Trifolium</taxon>
    </lineage>
</organism>
<feature type="non-terminal residue" evidence="1">
    <location>
        <position position="1"/>
    </location>
</feature>
<reference evidence="1 2" key="1">
    <citation type="journal article" date="2018" name="Front. Plant Sci.">
        <title>Red Clover (Trifolium pratense) and Zigzag Clover (T. medium) - A Picture of Genomic Similarities and Differences.</title>
        <authorList>
            <person name="Dluhosova J."/>
            <person name="Istvanek J."/>
            <person name="Nedelnik J."/>
            <person name="Repkova J."/>
        </authorList>
    </citation>
    <scope>NUCLEOTIDE SEQUENCE [LARGE SCALE GENOMIC DNA]</scope>
    <source>
        <strain evidence="2">cv. 10/8</strain>
        <tissue evidence="1">Leaf</tissue>
    </source>
</reference>
<keyword evidence="2" id="KW-1185">Reference proteome</keyword>
<evidence type="ECO:0000313" key="2">
    <source>
        <dbReference type="Proteomes" id="UP000265520"/>
    </source>
</evidence>